<accession>A0ABS4E7Z3</accession>
<evidence type="ECO:0000313" key="5">
    <source>
        <dbReference type="Proteomes" id="UP000767291"/>
    </source>
</evidence>
<dbReference type="Gene3D" id="3.30.70.360">
    <property type="match status" value="1"/>
</dbReference>
<dbReference type="InterPro" id="IPR050072">
    <property type="entry name" value="Peptidase_M20A"/>
</dbReference>
<dbReference type="PANTHER" id="PTHR43808:SF9">
    <property type="entry name" value="BLL0789 PROTEIN"/>
    <property type="match status" value="1"/>
</dbReference>
<dbReference type="Pfam" id="PF01546">
    <property type="entry name" value="Peptidase_M20"/>
    <property type="match status" value="1"/>
</dbReference>
<dbReference type="EMBL" id="JAGGJX010000001">
    <property type="protein sequence ID" value="MBP1854070.1"/>
    <property type="molecule type" value="Genomic_DNA"/>
</dbReference>
<protein>
    <submittedName>
        <fullName evidence="4">Glutamate carboxypeptidase</fullName>
        <ecNumber evidence="4">3.4.17.11</ecNumber>
    </submittedName>
</protein>
<dbReference type="Gene3D" id="3.40.630.10">
    <property type="entry name" value="Zn peptidases"/>
    <property type="match status" value="1"/>
</dbReference>
<dbReference type="CDD" id="cd03885">
    <property type="entry name" value="M20_CPDG2"/>
    <property type="match status" value="1"/>
</dbReference>
<keyword evidence="1" id="KW-0479">Metal-binding</keyword>
<comment type="caution">
    <text evidence="4">The sequence shown here is derived from an EMBL/GenBank/DDBJ whole genome shotgun (WGS) entry which is preliminary data.</text>
</comment>
<evidence type="ECO:0000256" key="1">
    <source>
        <dbReference type="ARBA" id="ARBA00022723"/>
    </source>
</evidence>
<dbReference type="GO" id="GO:0004180">
    <property type="term" value="F:carboxypeptidase activity"/>
    <property type="evidence" value="ECO:0007669"/>
    <property type="project" value="UniProtKB-KW"/>
</dbReference>
<reference evidence="4 5" key="1">
    <citation type="submission" date="2021-03" db="EMBL/GenBank/DDBJ databases">
        <title>Genomic Encyclopedia of Type Strains, Phase IV (KMG-IV): sequencing the most valuable type-strain genomes for metagenomic binning, comparative biology and taxonomic classification.</title>
        <authorList>
            <person name="Goeker M."/>
        </authorList>
    </citation>
    <scope>NUCLEOTIDE SEQUENCE [LARGE SCALE GENOMIC DNA]</scope>
    <source>
        <strain evidence="4 5">DSM 1289</strain>
    </source>
</reference>
<dbReference type="SUPFAM" id="SSF53187">
    <property type="entry name" value="Zn-dependent exopeptidases"/>
    <property type="match status" value="1"/>
</dbReference>
<sequence length="391" mass="43330">MNKHLKEINEFIDSRREEILDLWREIVNLESYTGDKQSVNVVANRLKLELEKDGFDVELIDVGKKNGDTLVATLGSDRGNEPVIFSGHMDTVFENGTFGENPFRIEDGKAYGPGVLDMKGGIVIALYVIKALNHIGYKERPLKVIISGDEEQIHEGSTGAEVLSDAAKGGYCSFNMETGLVDNCLCIGRKGRIGCEVTVEGVETHAGNDFTGGRNAIEEMAHKILELQKLTNLEEGRTVSVSVIKGGRIPNAIPKDCKIEIDIRFAKVGDMESIKQKINDISAKIYVEGTTTKVNYIAEMMAFETNENVIKFYDFVSQVCEENNFGKFGSRPLGGSSDASYLTIAKVPTLCSFGVRGEWNHTEREYAIVESVFERAKVLSTIVLNLDKFKY</sequence>
<dbReference type="EC" id="3.4.17.11" evidence="4"/>
<dbReference type="PIRSF" id="PIRSF037238">
    <property type="entry name" value="Carboxypeptidase_G2"/>
    <property type="match status" value="1"/>
</dbReference>
<evidence type="ECO:0000256" key="2">
    <source>
        <dbReference type="ARBA" id="ARBA00022801"/>
    </source>
</evidence>
<evidence type="ECO:0000259" key="3">
    <source>
        <dbReference type="Pfam" id="PF07687"/>
    </source>
</evidence>
<keyword evidence="5" id="KW-1185">Reference proteome</keyword>
<dbReference type="SUPFAM" id="SSF55031">
    <property type="entry name" value="Bacterial exopeptidase dimerisation domain"/>
    <property type="match status" value="1"/>
</dbReference>
<organism evidence="4 5">
    <name type="scientific">Metaclostridioides mangenotii</name>
    <dbReference type="NCBI Taxonomy" id="1540"/>
    <lineage>
        <taxon>Bacteria</taxon>
        <taxon>Bacillati</taxon>
        <taxon>Bacillota</taxon>
        <taxon>Clostridia</taxon>
        <taxon>Peptostreptococcales</taxon>
        <taxon>Peptostreptococcaceae</taxon>
        <taxon>Metaclostridioides</taxon>
    </lineage>
</organism>
<name>A0ABS4E7Z3_9FIRM</name>
<dbReference type="RefSeq" id="WP_209455650.1">
    <property type="nucleotide sequence ID" value="NZ_BAAACS010000017.1"/>
</dbReference>
<proteinExistence type="predicted"/>
<keyword evidence="4" id="KW-0121">Carboxypeptidase</keyword>
<dbReference type="InterPro" id="IPR011650">
    <property type="entry name" value="Peptidase_M20_dimer"/>
</dbReference>
<evidence type="ECO:0000313" key="4">
    <source>
        <dbReference type="EMBL" id="MBP1854070.1"/>
    </source>
</evidence>
<keyword evidence="4" id="KW-0645">Protease</keyword>
<keyword evidence="2 4" id="KW-0378">Hydrolase</keyword>
<gene>
    <name evidence="4" type="ORF">J2Z43_000460</name>
</gene>
<dbReference type="InterPro" id="IPR017150">
    <property type="entry name" value="Pept_M20_glutamate_carboxypep"/>
</dbReference>
<dbReference type="InterPro" id="IPR002933">
    <property type="entry name" value="Peptidase_M20"/>
</dbReference>
<dbReference type="InterPro" id="IPR036264">
    <property type="entry name" value="Bact_exopeptidase_dim_dom"/>
</dbReference>
<dbReference type="PANTHER" id="PTHR43808">
    <property type="entry name" value="ACETYLORNITHINE DEACETYLASE"/>
    <property type="match status" value="1"/>
</dbReference>
<dbReference type="Pfam" id="PF07687">
    <property type="entry name" value="M20_dimer"/>
    <property type="match status" value="1"/>
</dbReference>
<feature type="domain" description="Peptidase M20 dimerisation" evidence="3">
    <location>
        <begin position="187"/>
        <end position="289"/>
    </location>
</feature>
<dbReference type="Proteomes" id="UP000767291">
    <property type="component" value="Unassembled WGS sequence"/>
</dbReference>